<dbReference type="Gene3D" id="2.60.120.380">
    <property type="match status" value="2"/>
</dbReference>
<dbReference type="Proteomes" id="UP001189619">
    <property type="component" value="Chromosome"/>
</dbReference>
<evidence type="ECO:0000313" key="5">
    <source>
        <dbReference type="Proteomes" id="UP001189619"/>
    </source>
</evidence>
<dbReference type="GO" id="GO:0006629">
    <property type="term" value="P:lipid metabolic process"/>
    <property type="evidence" value="ECO:0007669"/>
    <property type="project" value="InterPro"/>
</dbReference>
<evidence type="ECO:0000313" key="4">
    <source>
        <dbReference type="EMBL" id="CAJ1000867.1"/>
    </source>
</evidence>
<keyword evidence="5" id="KW-1185">Reference proteome</keyword>
<reference evidence="4" key="1">
    <citation type="submission" date="2023-07" db="EMBL/GenBank/DDBJ databases">
        <authorList>
            <person name="Ivanov I."/>
            <person name="Teneva D."/>
            <person name="Stoikov I."/>
        </authorList>
    </citation>
    <scope>NUCLEOTIDE SEQUENCE</scope>
    <source>
        <strain evidence="4">4475</strain>
    </source>
</reference>
<dbReference type="SUPFAM" id="SSF53474">
    <property type="entry name" value="alpha/beta-Hydrolases"/>
    <property type="match status" value="1"/>
</dbReference>
<proteinExistence type="predicted"/>
<feature type="signal peptide" evidence="2">
    <location>
        <begin position="1"/>
        <end position="28"/>
    </location>
</feature>
<dbReference type="AlphaFoldDB" id="A0AA48M3Z2"/>
<sequence length="863" mass="98027">MGGMLRRMAHLLLLAVLMLSSVVPSGWAKQSTALSHEAGDKPRGSEWITLAHQEGEGGEETTAEEAKEADHSDSVTGEEELGAGDVGEEGEEAEEVEDGIHESDEQADRNLQEQEEEFTRRFSGRKKPSEVELRALPATYELEPNDTFSKADWMFAGKDAYGRIGKSGDVDVWKMKAPTNGTITFTLFDIPSKTDYFLYVFDSEGRELGRSDQPRSDRQRVEDVAVEKNNWYYVKVEGSQGAFNKKVYYRLRADAVAQNEGKQDEYEPNDTIKNAREPEDRENIVANLHHLDDVDFYRVTVNLSSTIRATLSNIPEGMDLDLYLYNKENKLVARSEKAKNADELIVYNGDPGTYFVKVSASRSSALKPHAYKLSITTATIPVILIPGIGGSRLEVEENGKTSEIWLGLWEMSVGIKDPRHRKILSLEPVKNGSINVQPRQPGIKVFPERADGGFRAIEYLSYASLDVIKKKAEQYASMVKHLEKMGYEKNRTLFAMPYDWRYSNADNATFLKQKIDEALKRSGASQVQLVAHSMGGLLVRETLLSNVSYQQKTKRIIYMGTPFLGSPRAYQAIKYGYNFDIPALHEETGKVISAYAPAVYELLPSRKYFDTEAFLKKDAVHSYSYKEFLQDRQIRLDYDPLVKQAGELHEKWDNKIIYVPQYSIIGIGQTTLLGYVMNPVSRQLEPFFDKGFGDGTVPYVSATYAQKDIKKQYFILEEHAKLPVNPYVIQQVGHLLIGIEDVQKGMRRTPKQTSSYLYYILSREDGEFPEVIVSKSGRSMRIDPEKKEVWDDVRVEYHGNIVVIHVLDGQPLHFQEMPRSKHSSSAKLLIRRFSSDDQQESGRLFRLVENRMEHVKGIEIDER</sequence>
<feature type="chain" id="PRO_5041457632" evidence="2">
    <location>
        <begin position="29"/>
        <end position="863"/>
    </location>
</feature>
<name>A0AA48M3Z2_9BACL</name>
<protein>
    <submittedName>
        <fullName evidence="4">Esterase</fullName>
    </submittedName>
</protein>
<evidence type="ECO:0000256" key="2">
    <source>
        <dbReference type="SAM" id="SignalP"/>
    </source>
</evidence>
<feature type="compositionally biased region" description="Acidic residues" evidence="1">
    <location>
        <begin position="76"/>
        <end position="97"/>
    </location>
</feature>
<feature type="region of interest" description="Disordered" evidence="1">
    <location>
        <begin position="52"/>
        <end position="112"/>
    </location>
</feature>
<dbReference type="RefSeq" id="WP_304414905.1">
    <property type="nucleotide sequence ID" value="NZ_OY569118.1"/>
</dbReference>
<dbReference type="InterPro" id="IPR003386">
    <property type="entry name" value="LACT/PDAT_acylTrfase"/>
</dbReference>
<feature type="compositionally biased region" description="Basic and acidic residues" evidence="1">
    <location>
        <begin position="64"/>
        <end position="73"/>
    </location>
</feature>
<dbReference type="PANTHER" id="PTHR11440">
    <property type="entry name" value="LECITHIN-CHOLESTEROL ACYLTRANSFERASE-RELATED"/>
    <property type="match status" value="1"/>
</dbReference>
<dbReference type="KEGG" id="bayd:BSPP4475_00825"/>
<dbReference type="Pfam" id="PF02450">
    <property type="entry name" value="LCAT"/>
    <property type="match status" value="1"/>
</dbReference>
<feature type="domain" description="Peptidase C-terminal archaeal/bacterial" evidence="3">
    <location>
        <begin position="293"/>
        <end position="360"/>
    </location>
</feature>
<dbReference type="SUPFAM" id="SSF89260">
    <property type="entry name" value="Collagen-binding domain"/>
    <property type="match status" value="2"/>
</dbReference>
<dbReference type="Pfam" id="PF04151">
    <property type="entry name" value="PPC"/>
    <property type="match status" value="1"/>
</dbReference>
<dbReference type="GO" id="GO:0008374">
    <property type="term" value="F:O-acyltransferase activity"/>
    <property type="evidence" value="ECO:0007669"/>
    <property type="project" value="InterPro"/>
</dbReference>
<feature type="compositionally biased region" description="Basic and acidic residues" evidence="1">
    <location>
        <begin position="98"/>
        <end position="112"/>
    </location>
</feature>
<gene>
    <name evidence="4" type="ORF">BSPP4475_00825</name>
</gene>
<evidence type="ECO:0000256" key="1">
    <source>
        <dbReference type="SAM" id="MobiDB-lite"/>
    </source>
</evidence>
<dbReference type="Gene3D" id="3.40.50.1820">
    <property type="entry name" value="alpha/beta hydrolase"/>
    <property type="match status" value="1"/>
</dbReference>
<keyword evidence="2" id="KW-0732">Signal</keyword>
<dbReference type="EMBL" id="OY569118">
    <property type="protein sequence ID" value="CAJ1000867.1"/>
    <property type="molecule type" value="Genomic_DNA"/>
</dbReference>
<dbReference type="InterPro" id="IPR029058">
    <property type="entry name" value="AB_hydrolase_fold"/>
</dbReference>
<dbReference type="InterPro" id="IPR007280">
    <property type="entry name" value="Peptidase_C_arc/bac"/>
</dbReference>
<accession>A0AA48M3Z2</accession>
<evidence type="ECO:0000259" key="3">
    <source>
        <dbReference type="Pfam" id="PF04151"/>
    </source>
</evidence>
<organism evidence="4 5">
    <name type="scientific">Brevibacillus aydinogluensis</name>
    <dbReference type="NCBI Taxonomy" id="927786"/>
    <lineage>
        <taxon>Bacteria</taxon>
        <taxon>Bacillati</taxon>
        <taxon>Bacillota</taxon>
        <taxon>Bacilli</taxon>
        <taxon>Bacillales</taxon>
        <taxon>Paenibacillaceae</taxon>
        <taxon>Brevibacillus</taxon>
    </lineage>
</organism>